<dbReference type="PROSITE" id="PS51048">
    <property type="entry name" value="SGS"/>
    <property type="match status" value="1"/>
</dbReference>
<dbReference type="PANTHER" id="PTHR13164">
    <property type="entry name" value="CALICYLIN BINDING PROTEIN"/>
    <property type="match status" value="1"/>
</dbReference>
<dbReference type="Gene3D" id="2.60.40.790">
    <property type="match status" value="1"/>
</dbReference>
<dbReference type="InterPro" id="IPR007052">
    <property type="entry name" value="CS_dom"/>
</dbReference>
<dbReference type="InterPro" id="IPR052289">
    <property type="entry name" value="Calcyclin-binding_UBL-bridge"/>
</dbReference>
<gene>
    <name evidence="4" type="ORF">CL6EHI_050290</name>
</gene>
<evidence type="ECO:0000259" key="3">
    <source>
        <dbReference type="PROSITE" id="PS51203"/>
    </source>
</evidence>
<dbReference type="OMA" id="TANQQMW"/>
<dbReference type="PANTHER" id="PTHR13164:SF3">
    <property type="entry name" value="CALCYCLIN-BINDING PROTEIN"/>
    <property type="match status" value="1"/>
</dbReference>
<evidence type="ECO:0000313" key="5">
    <source>
        <dbReference type="Proteomes" id="UP000078387"/>
    </source>
</evidence>
<feature type="region of interest" description="Disordered" evidence="1">
    <location>
        <begin position="134"/>
        <end position="156"/>
    </location>
</feature>
<dbReference type="Pfam" id="PF04969">
    <property type="entry name" value="CS"/>
    <property type="match status" value="1"/>
</dbReference>
<dbReference type="EMBL" id="BDEQ01000001">
    <property type="protein sequence ID" value="GAT91958.1"/>
    <property type="molecule type" value="Genomic_DNA"/>
</dbReference>
<evidence type="ECO:0000313" key="4">
    <source>
        <dbReference type="EMBL" id="GAT91958.1"/>
    </source>
</evidence>
<evidence type="ECO:0000259" key="2">
    <source>
        <dbReference type="PROSITE" id="PS51048"/>
    </source>
</evidence>
<dbReference type="Proteomes" id="UP000078387">
    <property type="component" value="Unassembled WGS sequence"/>
</dbReference>
<dbReference type="GO" id="GO:0044548">
    <property type="term" value="F:S100 protein binding"/>
    <property type="evidence" value="ECO:0007669"/>
    <property type="project" value="InterPro"/>
</dbReference>
<dbReference type="GO" id="GO:0015631">
    <property type="term" value="F:tubulin binding"/>
    <property type="evidence" value="ECO:0007669"/>
    <property type="project" value="InterPro"/>
</dbReference>
<dbReference type="VEuPathDB" id="AmoebaDB:EHI5A_065400"/>
<dbReference type="GO" id="GO:0031625">
    <property type="term" value="F:ubiquitin protein ligase binding"/>
    <property type="evidence" value="ECO:0007669"/>
    <property type="project" value="InterPro"/>
</dbReference>
<dbReference type="VEuPathDB" id="AmoebaDB:KM1_135360"/>
<dbReference type="InterPro" id="IPR037893">
    <property type="entry name" value="CS_CacyBP"/>
</dbReference>
<accession>A0A5K1VJP4</accession>
<reference evidence="4 5" key="1">
    <citation type="submission" date="2016-05" db="EMBL/GenBank/DDBJ databases">
        <title>First whole genome sequencing of Entamoeba histolytica HM1:IMSS-clone-6.</title>
        <authorList>
            <person name="Mukherjee Avik.K."/>
            <person name="Izumyama S."/>
            <person name="Nakada-Tsukui K."/>
            <person name="Nozaki T."/>
        </authorList>
    </citation>
    <scope>NUCLEOTIDE SEQUENCE [LARGE SCALE GENOMIC DNA]</scope>
    <source>
        <strain evidence="4 5">HM1:IMSS clone 6</strain>
    </source>
</reference>
<dbReference type="VEuPathDB" id="AmoebaDB:EHI_050290"/>
<evidence type="ECO:0000256" key="1">
    <source>
        <dbReference type="SAM" id="MobiDB-lite"/>
    </source>
</evidence>
<protein>
    <submittedName>
        <fullName evidence="4">Sgs domain protein</fullName>
    </submittedName>
</protein>
<comment type="caution">
    <text evidence="4">The sequence shown here is derived from an EMBL/GenBank/DDBJ whole genome shotgun (WGS) entry which is preliminary data.</text>
</comment>
<feature type="domain" description="CS" evidence="3">
    <location>
        <begin position="4"/>
        <end position="96"/>
    </location>
</feature>
<dbReference type="PROSITE" id="PS51203">
    <property type="entry name" value="CS"/>
    <property type="match status" value="1"/>
</dbReference>
<dbReference type="FunFam" id="2.60.40.790:FF:000118">
    <property type="match status" value="1"/>
</dbReference>
<dbReference type="CDD" id="cd06468">
    <property type="entry name" value="p23_CacyBP"/>
    <property type="match status" value="1"/>
</dbReference>
<dbReference type="AlphaFoldDB" id="A0A5K1VJP4"/>
<dbReference type="InterPro" id="IPR008978">
    <property type="entry name" value="HSP20-like_chaperone"/>
</dbReference>
<dbReference type="GO" id="GO:0005634">
    <property type="term" value="C:nucleus"/>
    <property type="evidence" value="ECO:0007669"/>
    <property type="project" value="TreeGrafter"/>
</dbReference>
<feature type="compositionally biased region" description="Basic and acidic residues" evidence="1">
    <location>
        <begin position="141"/>
        <end position="156"/>
    </location>
</feature>
<feature type="domain" description="SGS" evidence="2">
    <location>
        <begin position="81"/>
        <end position="156"/>
    </location>
</feature>
<organism evidence="4 5">
    <name type="scientific">Entamoeba histolytica</name>
    <dbReference type="NCBI Taxonomy" id="5759"/>
    <lineage>
        <taxon>Eukaryota</taxon>
        <taxon>Amoebozoa</taxon>
        <taxon>Evosea</taxon>
        <taxon>Archamoebae</taxon>
        <taxon>Mastigamoebida</taxon>
        <taxon>Entamoebidae</taxon>
        <taxon>Entamoeba</taxon>
    </lineage>
</organism>
<proteinExistence type="predicted"/>
<dbReference type="InterPro" id="IPR007699">
    <property type="entry name" value="SGS_dom"/>
</dbReference>
<sequence length="156" mass="18186">MQTHSFNEIAWEDRTSSVKIMLFLNEIGNFDKSKIKVTFNTDTVDVFVEQFKGVNYHFERKTFAAIIPGQSRYTLSSNRINLILQKEKNEPWSSFEKAKDIKMPKMNNKDPQAGLMDMMKQMYEDGDDDMKRTIAKAWSEAQDKKLSGKDPLDEMK</sequence>
<dbReference type="SUPFAM" id="SSF49764">
    <property type="entry name" value="HSP20-like chaperones"/>
    <property type="match status" value="1"/>
</dbReference>
<name>A0A5K1VJP4_ENTHI</name>